<dbReference type="GO" id="GO:0016491">
    <property type="term" value="F:oxidoreductase activity"/>
    <property type="evidence" value="ECO:0007669"/>
    <property type="project" value="InterPro"/>
</dbReference>
<dbReference type="OrthoDB" id="9812295at2"/>
<dbReference type="AlphaFoldDB" id="A0A177INL6"/>
<proteinExistence type="predicted"/>
<dbReference type="EMBL" id="LSTQ01000008">
    <property type="protein sequence ID" value="OAH30453.1"/>
    <property type="molecule type" value="Genomic_DNA"/>
</dbReference>
<dbReference type="GeneID" id="78286571"/>
<sequence>MKVGIVLGSIREGRMGEGVARWVNDLAQGRDTGVEYELVDLKEFNVPLLESPVIPGAANKQYDNEQVQAWSDKIDSFDGFIFVTPEYNHSVPGGFKNAFDALGSEWFGKAVAFVGYGASGGVRAIEAWRLIVSNFQMLQVRAALEFNLFTEFNESGFAPADRKIEEAANLFTDLEAMLKKVNA</sequence>
<organism evidence="1 2">
    <name type="scientific">Corynebacterium stationis</name>
    <dbReference type="NCBI Taxonomy" id="1705"/>
    <lineage>
        <taxon>Bacteria</taxon>
        <taxon>Bacillati</taxon>
        <taxon>Actinomycetota</taxon>
        <taxon>Actinomycetes</taxon>
        <taxon>Mycobacteriales</taxon>
        <taxon>Corynebacteriaceae</taxon>
        <taxon>Corynebacterium</taxon>
    </lineage>
</organism>
<gene>
    <name evidence="1" type="ORF">AYJ05_06855</name>
</gene>
<dbReference type="KEGG" id="csta:CSTAT_11415"/>
<dbReference type="InterPro" id="IPR005025">
    <property type="entry name" value="FMN_Rdtase-like_dom"/>
</dbReference>
<name>A0A177INL6_9CORY</name>
<keyword evidence="2" id="KW-1185">Reference proteome</keyword>
<evidence type="ECO:0000313" key="1">
    <source>
        <dbReference type="EMBL" id="OAH30453.1"/>
    </source>
</evidence>
<dbReference type="RefSeq" id="WP_066838768.1">
    <property type="nucleotide sequence ID" value="NZ_CAJUDP010000015.1"/>
</dbReference>
<dbReference type="PANTHER" id="PTHR30543">
    <property type="entry name" value="CHROMATE REDUCTASE"/>
    <property type="match status" value="1"/>
</dbReference>
<dbReference type="GO" id="GO:0010181">
    <property type="term" value="F:FMN binding"/>
    <property type="evidence" value="ECO:0007669"/>
    <property type="project" value="TreeGrafter"/>
</dbReference>
<reference evidence="2" key="1">
    <citation type="submission" date="2016-02" db="EMBL/GenBank/DDBJ databases">
        <authorList>
            <person name="Kaur G."/>
            <person name="Nair G.R."/>
            <person name="Mayilraj S."/>
        </authorList>
    </citation>
    <scope>NUCLEOTIDE SEQUENCE [LARGE SCALE GENOMIC DNA]</scope>
    <source>
        <strain evidence="2">GA-15</strain>
    </source>
</reference>
<accession>A0A177INL6</accession>
<dbReference type="STRING" id="1705.CA21670_10770"/>
<evidence type="ECO:0000313" key="2">
    <source>
        <dbReference type="Proteomes" id="UP000076947"/>
    </source>
</evidence>
<dbReference type="GO" id="GO:0005829">
    <property type="term" value="C:cytosol"/>
    <property type="evidence" value="ECO:0007669"/>
    <property type="project" value="TreeGrafter"/>
</dbReference>
<dbReference type="InterPro" id="IPR029039">
    <property type="entry name" value="Flavoprotein-like_sf"/>
</dbReference>
<dbReference type="Gene3D" id="3.40.50.360">
    <property type="match status" value="1"/>
</dbReference>
<dbReference type="InterPro" id="IPR050712">
    <property type="entry name" value="NAD(P)H-dep_reductase"/>
</dbReference>
<dbReference type="SUPFAM" id="SSF52218">
    <property type="entry name" value="Flavoproteins"/>
    <property type="match status" value="1"/>
</dbReference>
<dbReference type="Proteomes" id="UP000076947">
    <property type="component" value="Unassembled WGS sequence"/>
</dbReference>
<comment type="caution">
    <text evidence="1">The sequence shown here is derived from an EMBL/GenBank/DDBJ whole genome shotgun (WGS) entry which is preliminary data.</text>
</comment>
<dbReference type="PANTHER" id="PTHR30543:SF21">
    <property type="entry name" value="NAD(P)H-DEPENDENT FMN REDUCTASE LOT6"/>
    <property type="match status" value="1"/>
</dbReference>
<protein>
    <submittedName>
        <fullName evidence="1">NADPH-dependent FMN reductase</fullName>
    </submittedName>
</protein>
<dbReference type="Pfam" id="PF03358">
    <property type="entry name" value="FMN_red"/>
    <property type="match status" value="1"/>
</dbReference>